<evidence type="ECO:0000313" key="4">
    <source>
        <dbReference type="Proteomes" id="UP000637578"/>
    </source>
</evidence>
<feature type="domain" description="VOC" evidence="2">
    <location>
        <begin position="9"/>
        <end position="116"/>
    </location>
</feature>
<evidence type="ECO:0000259" key="2">
    <source>
        <dbReference type="PROSITE" id="PS51819"/>
    </source>
</evidence>
<name>A0A8J3C8D9_9PSEU</name>
<protein>
    <recommendedName>
        <fullName evidence="2">VOC domain-containing protein</fullName>
    </recommendedName>
</protein>
<accession>A0A8J3C8D9</accession>
<reference evidence="3" key="2">
    <citation type="submission" date="2020-09" db="EMBL/GenBank/DDBJ databases">
        <authorList>
            <person name="Sun Q."/>
            <person name="Zhou Y."/>
        </authorList>
    </citation>
    <scope>NUCLEOTIDE SEQUENCE</scope>
    <source>
        <strain evidence="3">CGMCC 4.5737</strain>
    </source>
</reference>
<dbReference type="InterPro" id="IPR037523">
    <property type="entry name" value="VOC_core"/>
</dbReference>
<dbReference type="Proteomes" id="UP000637578">
    <property type="component" value="Unassembled WGS sequence"/>
</dbReference>
<dbReference type="SUPFAM" id="SSF54593">
    <property type="entry name" value="Glyoxalase/Bleomycin resistance protein/Dihydroxybiphenyl dioxygenase"/>
    <property type="match status" value="1"/>
</dbReference>
<reference evidence="3" key="1">
    <citation type="journal article" date="2014" name="Int. J. Syst. Evol. Microbiol.">
        <title>Complete genome sequence of Corynebacterium casei LMG S-19264T (=DSM 44701T), isolated from a smear-ripened cheese.</title>
        <authorList>
            <consortium name="US DOE Joint Genome Institute (JGI-PGF)"/>
            <person name="Walter F."/>
            <person name="Albersmeier A."/>
            <person name="Kalinowski J."/>
            <person name="Ruckert C."/>
        </authorList>
    </citation>
    <scope>NUCLEOTIDE SEQUENCE</scope>
    <source>
        <strain evidence="3">CGMCC 4.5737</strain>
    </source>
</reference>
<evidence type="ECO:0000313" key="3">
    <source>
        <dbReference type="EMBL" id="GGM53813.1"/>
    </source>
</evidence>
<gene>
    <name evidence="3" type="ORF">GCM10012275_26120</name>
</gene>
<dbReference type="AlphaFoldDB" id="A0A8J3C8D9"/>
<dbReference type="RefSeq" id="WP_229686313.1">
    <property type="nucleotide sequence ID" value="NZ_BMMK01000010.1"/>
</dbReference>
<evidence type="ECO:0000256" key="1">
    <source>
        <dbReference type="SAM" id="MobiDB-lite"/>
    </source>
</evidence>
<sequence length="163" mass="17307">MARNHQPGRIAGVHALVFAEDAEAVRAFFRDVCDLGSVDAGQGWLIFALPPAELAVHPTEGAPRHELYLMCHDIYGTVEVLTGKGVEVVAPISDEGWGLLTRVRVPGGAEFGLYEPRHDSPLPTFRNEEGPAVRRATAAPAAPPTAPGAPRVGVPSPPLPDPR</sequence>
<dbReference type="PROSITE" id="PS51819">
    <property type="entry name" value="VOC"/>
    <property type="match status" value="1"/>
</dbReference>
<proteinExistence type="predicted"/>
<feature type="region of interest" description="Disordered" evidence="1">
    <location>
        <begin position="116"/>
        <end position="163"/>
    </location>
</feature>
<feature type="compositionally biased region" description="Basic and acidic residues" evidence="1">
    <location>
        <begin position="116"/>
        <end position="132"/>
    </location>
</feature>
<keyword evidence="4" id="KW-1185">Reference proteome</keyword>
<dbReference type="InterPro" id="IPR029068">
    <property type="entry name" value="Glyas_Bleomycin-R_OHBP_Dase"/>
</dbReference>
<dbReference type="EMBL" id="BMMK01000010">
    <property type="protein sequence ID" value="GGM53813.1"/>
    <property type="molecule type" value="Genomic_DNA"/>
</dbReference>
<comment type="caution">
    <text evidence="3">The sequence shown here is derived from an EMBL/GenBank/DDBJ whole genome shotgun (WGS) entry which is preliminary data.</text>
</comment>
<organism evidence="3 4">
    <name type="scientific">Longimycelium tulufanense</name>
    <dbReference type="NCBI Taxonomy" id="907463"/>
    <lineage>
        <taxon>Bacteria</taxon>
        <taxon>Bacillati</taxon>
        <taxon>Actinomycetota</taxon>
        <taxon>Actinomycetes</taxon>
        <taxon>Pseudonocardiales</taxon>
        <taxon>Pseudonocardiaceae</taxon>
        <taxon>Longimycelium</taxon>
    </lineage>
</organism>
<dbReference type="Gene3D" id="3.10.180.10">
    <property type="entry name" value="2,3-Dihydroxybiphenyl 1,2-Dioxygenase, domain 1"/>
    <property type="match status" value="1"/>
</dbReference>